<gene>
    <name evidence="2" type="ORF">MONBRDRAFT_22088</name>
</gene>
<proteinExistence type="predicted"/>
<reference evidence="2 3" key="1">
    <citation type="journal article" date="2008" name="Nature">
        <title>The genome of the choanoflagellate Monosiga brevicollis and the origin of metazoans.</title>
        <authorList>
            <consortium name="JGI Sequencing"/>
            <person name="King N."/>
            <person name="Westbrook M.J."/>
            <person name="Young S.L."/>
            <person name="Kuo A."/>
            <person name="Abedin M."/>
            <person name="Chapman J."/>
            <person name="Fairclough S."/>
            <person name="Hellsten U."/>
            <person name="Isogai Y."/>
            <person name="Letunic I."/>
            <person name="Marr M."/>
            <person name="Pincus D."/>
            <person name="Putnam N."/>
            <person name="Rokas A."/>
            <person name="Wright K.J."/>
            <person name="Zuzow R."/>
            <person name="Dirks W."/>
            <person name="Good M."/>
            <person name="Goodstein D."/>
            <person name="Lemons D."/>
            <person name="Li W."/>
            <person name="Lyons J.B."/>
            <person name="Morris A."/>
            <person name="Nichols S."/>
            <person name="Richter D.J."/>
            <person name="Salamov A."/>
            <person name="Bork P."/>
            <person name="Lim W.A."/>
            <person name="Manning G."/>
            <person name="Miller W.T."/>
            <person name="McGinnis W."/>
            <person name="Shapiro H."/>
            <person name="Tjian R."/>
            <person name="Grigoriev I.V."/>
            <person name="Rokhsar D."/>
        </authorList>
    </citation>
    <scope>NUCLEOTIDE SEQUENCE [LARGE SCALE GENOMIC DNA]</scope>
    <source>
        <strain evidence="3">MX1 / ATCC 50154</strain>
    </source>
</reference>
<evidence type="ECO:0000313" key="3">
    <source>
        <dbReference type="Proteomes" id="UP000001357"/>
    </source>
</evidence>
<dbReference type="GO" id="GO:0045324">
    <property type="term" value="P:late endosome to vacuole transport"/>
    <property type="evidence" value="ECO:0000318"/>
    <property type="project" value="GO_Central"/>
</dbReference>
<dbReference type="RefSeq" id="XP_001742193.1">
    <property type="nucleotide sequence ID" value="XM_001742141.1"/>
</dbReference>
<dbReference type="AlphaFoldDB" id="A9UPJ0"/>
<keyword evidence="3" id="KW-1185">Reference proteome</keyword>
<dbReference type="eggNOG" id="KOG3231">
    <property type="taxonomic scope" value="Eukaryota"/>
</dbReference>
<feature type="compositionally biased region" description="Basic and acidic residues" evidence="1">
    <location>
        <begin position="1"/>
        <end position="30"/>
    </location>
</feature>
<feature type="region of interest" description="Disordered" evidence="1">
    <location>
        <begin position="1"/>
        <end position="41"/>
    </location>
</feature>
<dbReference type="Pfam" id="PF03357">
    <property type="entry name" value="Snf7"/>
    <property type="match status" value="1"/>
</dbReference>
<protein>
    <submittedName>
        <fullName evidence="2">Uncharacterized protein</fullName>
    </submittedName>
</protein>
<dbReference type="OMA" id="MEMSEEM"/>
<dbReference type="InterPro" id="IPR005024">
    <property type="entry name" value="Snf7_fam"/>
</dbReference>
<dbReference type="Gene3D" id="6.10.140.1230">
    <property type="match status" value="1"/>
</dbReference>
<dbReference type="PANTHER" id="PTHR10476">
    <property type="entry name" value="CHARGED MULTIVESICULAR BODY PROTEIN"/>
    <property type="match status" value="1"/>
</dbReference>
<dbReference type="GO" id="GO:0032509">
    <property type="term" value="P:endosome transport via multivesicular body sorting pathway"/>
    <property type="evidence" value="ECO:0000318"/>
    <property type="project" value="GO_Central"/>
</dbReference>
<accession>A9UPJ0</accession>
<dbReference type="InParanoid" id="A9UPJ0"/>
<dbReference type="EMBL" id="CH991543">
    <property type="protein sequence ID" value="EDQ92431.1"/>
    <property type="molecule type" value="Genomic_DNA"/>
</dbReference>
<dbReference type="GO" id="GO:0000815">
    <property type="term" value="C:ESCRT III complex"/>
    <property type="evidence" value="ECO:0000318"/>
    <property type="project" value="GO_Central"/>
</dbReference>
<dbReference type="GO" id="GO:0015031">
    <property type="term" value="P:protein transport"/>
    <property type="evidence" value="ECO:0000318"/>
    <property type="project" value="GO_Central"/>
</dbReference>
<organism evidence="2 3">
    <name type="scientific">Monosiga brevicollis</name>
    <name type="common">Choanoflagellate</name>
    <dbReference type="NCBI Taxonomy" id="81824"/>
    <lineage>
        <taxon>Eukaryota</taxon>
        <taxon>Choanoflagellata</taxon>
        <taxon>Craspedida</taxon>
        <taxon>Salpingoecidae</taxon>
        <taxon>Monosiga</taxon>
    </lineage>
</organism>
<sequence length="212" mass="23392">MSFFAKKPDPREQARAQKREMQRHEREIQREVNASQRQERQLEADIKRAAKAGDNAQAKMLAKQLVQLRGARTRQLKAKGQISSARNTMSIMQTHAATAKAMGTAAKTMGTMNAQLKPEELAATMQQFEQESMRMDMAQSTMDDALDAAFDDSDVEEESSELVNAVLDEIGLGVGAQLAAPVRQRPAATFEAEDVGEDDLMRRLAALKAPST</sequence>
<dbReference type="STRING" id="81824.A9UPJ0"/>
<evidence type="ECO:0000313" key="2">
    <source>
        <dbReference type="EMBL" id="EDQ92431.1"/>
    </source>
</evidence>
<dbReference type="FunCoup" id="A9UPJ0">
    <property type="interactions" value="616"/>
</dbReference>
<dbReference type="GO" id="GO:0005771">
    <property type="term" value="C:multivesicular body"/>
    <property type="evidence" value="ECO:0000318"/>
    <property type="project" value="GO_Central"/>
</dbReference>
<name>A9UPJ0_MONBE</name>
<dbReference type="KEGG" id="mbr:MONBRDRAFT_22088"/>
<dbReference type="Proteomes" id="UP000001357">
    <property type="component" value="Unassembled WGS sequence"/>
</dbReference>
<evidence type="ECO:0000256" key="1">
    <source>
        <dbReference type="SAM" id="MobiDB-lite"/>
    </source>
</evidence>
<dbReference type="GeneID" id="5888175"/>